<sequence>MKTELFSLLAVVFLTACQVEYHPYDTRIDGPTGVNARNIARIEAACEGRRTIRFAQISDTQRWYDETEDAVKAINARDDIDFVIHTGDLADFGMRDEFERQRDILNRLNVPYVVLLGNHDCLATGERIFTKIFGEVDFAFTAGDVRFVCLNTNALEFDHDTPVPNFDFLERQIDGFPAGAEKTVVVMHAKPYSEQFDNNVAKIFQQTIRRFPQLQFCLNGHGHHFAAEDLFGDGVIYYECDNIGKETYLLFTITGEGYSYERVEF</sequence>
<dbReference type="Pfam" id="PF00149">
    <property type="entry name" value="Metallophos"/>
    <property type="match status" value="1"/>
</dbReference>
<dbReference type="Proteomes" id="UP001058267">
    <property type="component" value="Chromosome"/>
</dbReference>
<name>A0ABY5V8F4_9BACT</name>
<keyword evidence="3" id="KW-1185">Reference proteome</keyword>
<dbReference type="PROSITE" id="PS51257">
    <property type="entry name" value="PROKAR_LIPOPROTEIN"/>
    <property type="match status" value="1"/>
</dbReference>
<dbReference type="EMBL" id="CP102252">
    <property type="protein sequence ID" value="UWN65474.1"/>
    <property type="molecule type" value="Genomic_DNA"/>
</dbReference>
<reference evidence="2" key="1">
    <citation type="journal article" date="2022" name="Cell">
        <title>Design, construction, and in vivo augmentation of a complex gut microbiome.</title>
        <authorList>
            <person name="Cheng A.G."/>
            <person name="Ho P.Y."/>
            <person name="Aranda-Diaz A."/>
            <person name="Jain S."/>
            <person name="Yu F.B."/>
            <person name="Meng X."/>
            <person name="Wang M."/>
            <person name="Iakiviak M."/>
            <person name="Nagashima K."/>
            <person name="Zhao A."/>
            <person name="Murugkar P."/>
            <person name="Patil A."/>
            <person name="Atabakhsh K."/>
            <person name="Weakley A."/>
            <person name="Yan J."/>
            <person name="Brumbaugh A.R."/>
            <person name="Higginbottom S."/>
            <person name="Dimas A."/>
            <person name="Shiver A.L."/>
            <person name="Deutschbauer A."/>
            <person name="Neff N."/>
            <person name="Sonnenburg J.L."/>
            <person name="Huang K.C."/>
            <person name="Fischbach M.A."/>
        </authorList>
    </citation>
    <scope>NUCLEOTIDE SEQUENCE</scope>
    <source>
        <strain evidence="2">JC50</strain>
    </source>
</reference>
<feature type="domain" description="Calcineurin-like phosphoesterase" evidence="1">
    <location>
        <begin position="52"/>
        <end position="224"/>
    </location>
</feature>
<dbReference type="Gene3D" id="3.60.21.10">
    <property type="match status" value="1"/>
</dbReference>
<gene>
    <name evidence="2" type="ORF">NQ519_01185</name>
</gene>
<organism evidence="2 3">
    <name type="scientific">Alistipes senegalensis JC50</name>
    <dbReference type="NCBI Taxonomy" id="1033732"/>
    <lineage>
        <taxon>Bacteria</taxon>
        <taxon>Pseudomonadati</taxon>
        <taxon>Bacteroidota</taxon>
        <taxon>Bacteroidia</taxon>
        <taxon>Bacteroidales</taxon>
        <taxon>Rikenellaceae</taxon>
        <taxon>Alistipes</taxon>
    </lineage>
</organism>
<dbReference type="SUPFAM" id="SSF56300">
    <property type="entry name" value="Metallo-dependent phosphatases"/>
    <property type="match status" value="1"/>
</dbReference>
<evidence type="ECO:0000259" key="1">
    <source>
        <dbReference type="Pfam" id="PF00149"/>
    </source>
</evidence>
<dbReference type="RefSeq" id="WP_019149896.1">
    <property type="nucleotide sequence ID" value="NZ_CP102252.1"/>
</dbReference>
<dbReference type="InterPro" id="IPR004843">
    <property type="entry name" value="Calcineurin-like_PHP"/>
</dbReference>
<proteinExistence type="predicted"/>
<evidence type="ECO:0000313" key="3">
    <source>
        <dbReference type="Proteomes" id="UP001058267"/>
    </source>
</evidence>
<dbReference type="PANTHER" id="PTHR43143">
    <property type="entry name" value="METALLOPHOSPHOESTERASE, CALCINEURIN SUPERFAMILY"/>
    <property type="match status" value="1"/>
</dbReference>
<dbReference type="PANTHER" id="PTHR43143:SF1">
    <property type="entry name" value="SERINE_THREONINE-PROTEIN PHOSPHATASE CPPED1"/>
    <property type="match status" value="1"/>
</dbReference>
<protein>
    <submittedName>
        <fullName evidence="2">Metallophosphoesterase</fullName>
    </submittedName>
</protein>
<evidence type="ECO:0000313" key="2">
    <source>
        <dbReference type="EMBL" id="UWN65474.1"/>
    </source>
</evidence>
<dbReference type="InterPro" id="IPR029052">
    <property type="entry name" value="Metallo-depent_PP-like"/>
</dbReference>
<dbReference type="InterPro" id="IPR051918">
    <property type="entry name" value="STPP_CPPED1"/>
</dbReference>
<accession>A0ABY5V8F4</accession>